<feature type="compositionally biased region" description="Low complexity" evidence="1">
    <location>
        <begin position="53"/>
        <end position="70"/>
    </location>
</feature>
<feature type="region of interest" description="Disordered" evidence="1">
    <location>
        <begin position="53"/>
        <end position="100"/>
    </location>
</feature>
<sequence>MVCYMTKIQHKLGRACCSTGLSVKQQYTRRAPSSRLGVRLSSRPCVQVFVLSSREGPSSPPSSTFLSSAPVTVSPVRSPHRAVEHSSLPSPSRATNERARRHLAWRHAPACSPSHAHPFLLPHPGLPSRSTPSASCSESPSPYSDPSSARSMSYRDAPFRREHHRHDFLVVASG</sequence>
<proteinExistence type="predicted"/>
<name>A0A550CPD5_9AGAR</name>
<feature type="compositionally biased region" description="Basic and acidic residues" evidence="1">
    <location>
        <begin position="157"/>
        <end position="168"/>
    </location>
</feature>
<reference evidence="2 3" key="1">
    <citation type="journal article" date="2019" name="New Phytol.">
        <title>Comparative genomics reveals unique wood-decay strategies and fruiting body development in the Schizophyllaceae.</title>
        <authorList>
            <person name="Almasi E."/>
            <person name="Sahu N."/>
            <person name="Krizsan K."/>
            <person name="Balint B."/>
            <person name="Kovacs G.M."/>
            <person name="Kiss B."/>
            <person name="Cseklye J."/>
            <person name="Drula E."/>
            <person name="Henrissat B."/>
            <person name="Nagy I."/>
            <person name="Chovatia M."/>
            <person name="Adam C."/>
            <person name="LaButti K."/>
            <person name="Lipzen A."/>
            <person name="Riley R."/>
            <person name="Grigoriev I.V."/>
            <person name="Nagy L.G."/>
        </authorList>
    </citation>
    <scope>NUCLEOTIDE SEQUENCE [LARGE SCALE GENOMIC DNA]</scope>
    <source>
        <strain evidence="2 3">NL-1724</strain>
    </source>
</reference>
<organism evidence="2 3">
    <name type="scientific">Schizophyllum amplum</name>
    <dbReference type="NCBI Taxonomy" id="97359"/>
    <lineage>
        <taxon>Eukaryota</taxon>
        <taxon>Fungi</taxon>
        <taxon>Dikarya</taxon>
        <taxon>Basidiomycota</taxon>
        <taxon>Agaricomycotina</taxon>
        <taxon>Agaricomycetes</taxon>
        <taxon>Agaricomycetidae</taxon>
        <taxon>Agaricales</taxon>
        <taxon>Schizophyllaceae</taxon>
        <taxon>Schizophyllum</taxon>
    </lineage>
</organism>
<feature type="compositionally biased region" description="Low complexity" evidence="1">
    <location>
        <begin position="127"/>
        <end position="152"/>
    </location>
</feature>
<evidence type="ECO:0000313" key="2">
    <source>
        <dbReference type="EMBL" id="TRM66655.1"/>
    </source>
</evidence>
<accession>A0A550CPD5</accession>
<gene>
    <name evidence="2" type="ORF">BD626DRAFT_483381</name>
</gene>
<dbReference type="EMBL" id="VDMD01000003">
    <property type="protein sequence ID" value="TRM66655.1"/>
    <property type="molecule type" value="Genomic_DNA"/>
</dbReference>
<comment type="caution">
    <text evidence="2">The sequence shown here is derived from an EMBL/GenBank/DDBJ whole genome shotgun (WGS) entry which is preliminary data.</text>
</comment>
<evidence type="ECO:0000256" key="1">
    <source>
        <dbReference type="SAM" id="MobiDB-lite"/>
    </source>
</evidence>
<dbReference type="AlphaFoldDB" id="A0A550CPD5"/>
<keyword evidence="3" id="KW-1185">Reference proteome</keyword>
<feature type="region of interest" description="Disordered" evidence="1">
    <location>
        <begin position="116"/>
        <end position="174"/>
    </location>
</feature>
<evidence type="ECO:0000313" key="3">
    <source>
        <dbReference type="Proteomes" id="UP000320762"/>
    </source>
</evidence>
<protein>
    <submittedName>
        <fullName evidence="2">Uncharacterized protein</fullName>
    </submittedName>
</protein>
<dbReference type="Proteomes" id="UP000320762">
    <property type="component" value="Unassembled WGS sequence"/>
</dbReference>